<dbReference type="InParanoid" id="B4JT67"/>
<dbReference type="eggNOG" id="ENOG502T6RJ">
    <property type="taxonomic scope" value="Eukaryota"/>
</dbReference>
<sequence>MSNENFSRVHSFIANMCASNEGVRKVWAQFENAVKRKEELSVIKIQAQKDRNNLELDLMVLCEADKVKQEAQQQTVEIERLLMVTFDQVLEMSHLLKDDRMMNMLHYGVLRKQIEVQDTLKRIEESQTADLEYKATMENRSVVQEFRKWQRALQKSQEKYAGIQLESEESNRQWRIKIERVTQQRNQKIIALVQLSKQLAEFEALPELRQMSSSSNNNNKPSNVALTLHLQSARDFLENYPIAEQMVEDAEVMLDSNPIADMIGEDAAPLQSIVVVNNQPLEDVSDSNPQKQVHFAPLPSPIRVDDDSSSLEQEQKSETSAKNFTERAIVQYVQILPKLDLSMEFQTDSNRNLNFSDTFELNESVSDEHLGNGKQIEGVKKSINDTEIFIENNFSPMQTDDCANVNINDISSSMDIQNNEFFLQFDESSEKQGNNDRSYDL</sequence>
<dbReference type="PhylomeDB" id="B4JT67"/>
<evidence type="ECO:0000256" key="1">
    <source>
        <dbReference type="SAM" id="MobiDB-lite"/>
    </source>
</evidence>
<dbReference type="OrthoDB" id="7871835at2759"/>
<feature type="region of interest" description="Disordered" evidence="1">
    <location>
        <begin position="282"/>
        <end position="322"/>
    </location>
</feature>
<dbReference type="Proteomes" id="UP000001070">
    <property type="component" value="Unassembled WGS sequence"/>
</dbReference>
<dbReference type="HOGENOM" id="CLU_635049_0_0_1"/>
<reference evidence="2 3" key="1">
    <citation type="journal article" date="2007" name="Nature">
        <title>Evolution of genes and genomes on the Drosophila phylogeny.</title>
        <authorList>
            <consortium name="Drosophila 12 Genomes Consortium"/>
            <person name="Clark A.G."/>
            <person name="Eisen M.B."/>
            <person name="Smith D.R."/>
            <person name="Bergman C.M."/>
            <person name="Oliver B."/>
            <person name="Markow T.A."/>
            <person name="Kaufman T.C."/>
            <person name="Kellis M."/>
            <person name="Gelbart W."/>
            <person name="Iyer V.N."/>
            <person name="Pollard D.A."/>
            <person name="Sackton T.B."/>
            <person name="Larracuente A.M."/>
            <person name="Singh N.D."/>
            <person name="Abad J.P."/>
            <person name="Abt D.N."/>
            <person name="Adryan B."/>
            <person name="Aguade M."/>
            <person name="Akashi H."/>
            <person name="Anderson W.W."/>
            <person name="Aquadro C.F."/>
            <person name="Ardell D.H."/>
            <person name="Arguello R."/>
            <person name="Artieri C.G."/>
            <person name="Barbash D.A."/>
            <person name="Barker D."/>
            <person name="Barsanti P."/>
            <person name="Batterham P."/>
            <person name="Batzoglou S."/>
            <person name="Begun D."/>
            <person name="Bhutkar A."/>
            <person name="Blanco E."/>
            <person name="Bosak S.A."/>
            <person name="Bradley R.K."/>
            <person name="Brand A.D."/>
            <person name="Brent M.R."/>
            <person name="Brooks A.N."/>
            <person name="Brown R.H."/>
            <person name="Butlin R.K."/>
            <person name="Caggese C."/>
            <person name="Calvi B.R."/>
            <person name="Bernardo de Carvalho A."/>
            <person name="Caspi A."/>
            <person name="Castrezana S."/>
            <person name="Celniker S.E."/>
            <person name="Chang J.L."/>
            <person name="Chapple C."/>
            <person name="Chatterji S."/>
            <person name="Chinwalla A."/>
            <person name="Civetta A."/>
            <person name="Clifton S.W."/>
            <person name="Comeron J.M."/>
            <person name="Costello J.C."/>
            <person name="Coyne J.A."/>
            <person name="Daub J."/>
            <person name="David R.G."/>
            <person name="Delcher A.L."/>
            <person name="Delehaunty K."/>
            <person name="Do C.B."/>
            <person name="Ebling H."/>
            <person name="Edwards K."/>
            <person name="Eickbush T."/>
            <person name="Evans J.D."/>
            <person name="Filipski A."/>
            <person name="Findeiss S."/>
            <person name="Freyhult E."/>
            <person name="Fulton L."/>
            <person name="Fulton R."/>
            <person name="Garcia A.C."/>
            <person name="Gardiner A."/>
            <person name="Garfield D.A."/>
            <person name="Garvin B.E."/>
            <person name="Gibson G."/>
            <person name="Gilbert D."/>
            <person name="Gnerre S."/>
            <person name="Godfrey J."/>
            <person name="Good R."/>
            <person name="Gotea V."/>
            <person name="Gravely B."/>
            <person name="Greenberg A.J."/>
            <person name="Griffiths-Jones S."/>
            <person name="Gross S."/>
            <person name="Guigo R."/>
            <person name="Gustafson E.A."/>
            <person name="Haerty W."/>
            <person name="Hahn M.W."/>
            <person name="Halligan D.L."/>
            <person name="Halpern A.L."/>
            <person name="Halter G.M."/>
            <person name="Han M.V."/>
            <person name="Heger A."/>
            <person name="Hillier L."/>
            <person name="Hinrichs A.S."/>
            <person name="Holmes I."/>
            <person name="Hoskins R.A."/>
            <person name="Hubisz M.J."/>
            <person name="Hultmark D."/>
            <person name="Huntley M.A."/>
            <person name="Jaffe D.B."/>
            <person name="Jagadeeshan S."/>
            <person name="Jeck W.R."/>
            <person name="Johnson J."/>
            <person name="Jones C.D."/>
            <person name="Jordan W.C."/>
            <person name="Karpen G.H."/>
            <person name="Kataoka E."/>
            <person name="Keightley P.D."/>
            <person name="Kheradpour P."/>
            <person name="Kirkness E.F."/>
            <person name="Koerich L.B."/>
            <person name="Kristiansen K."/>
            <person name="Kudrna D."/>
            <person name="Kulathinal R.J."/>
            <person name="Kumar S."/>
            <person name="Kwok R."/>
            <person name="Lander E."/>
            <person name="Langley C.H."/>
            <person name="Lapoint R."/>
            <person name="Lazzaro B.P."/>
            <person name="Lee S.J."/>
            <person name="Levesque L."/>
            <person name="Li R."/>
            <person name="Lin C.F."/>
            <person name="Lin M.F."/>
            <person name="Lindblad-Toh K."/>
            <person name="Llopart A."/>
            <person name="Long M."/>
            <person name="Low L."/>
            <person name="Lozovsky E."/>
            <person name="Lu J."/>
            <person name="Luo M."/>
            <person name="Machado C.A."/>
            <person name="Makalowski W."/>
            <person name="Marzo M."/>
            <person name="Matsuda M."/>
            <person name="Matzkin L."/>
            <person name="McAllister B."/>
            <person name="McBride C.S."/>
            <person name="McKernan B."/>
            <person name="McKernan K."/>
            <person name="Mendez-Lago M."/>
            <person name="Minx P."/>
            <person name="Mollenhauer M.U."/>
            <person name="Montooth K."/>
            <person name="Mount S.M."/>
            <person name="Mu X."/>
            <person name="Myers E."/>
            <person name="Negre B."/>
            <person name="Newfeld S."/>
            <person name="Nielsen R."/>
            <person name="Noor M.A."/>
            <person name="O'Grady P."/>
            <person name="Pachter L."/>
            <person name="Papaceit M."/>
            <person name="Parisi M.J."/>
            <person name="Parisi M."/>
            <person name="Parts L."/>
            <person name="Pedersen J.S."/>
            <person name="Pesole G."/>
            <person name="Phillippy A.M."/>
            <person name="Ponting C.P."/>
            <person name="Pop M."/>
            <person name="Porcelli D."/>
            <person name="Powell J.R."/>
            <person name="Prohaska S."/>
            <person name="Pruitt K."/>
            <person name="Puig M."/>
            <person name="Quesneville H."/>
            <person name="Ram K.R."/>
            <person name="Rand D."/>
            <person name="Rasmussen M.D."/>
            <person name="Reed L.K."/>
            <person name="Reenan R."/>
            <person name="Reily A."/>
            <person name="Remington K.A."/>
            <person name="Rieger T.T."/>
            <person name="Ritchie M.G."/>
            <person name="Robin C."/>
            <person name="Rogers Y.H."/>
            <person name="Rohde C."/>
            <person name="Rozas J."/>
            <person name="Rubenfield M.J."/>
            <person name="Ruiz A."/>
            <person name="Russo S."/>
            <person name="Salzberg S.L."/>
            <person name="Sanchez-Gracia A."/>
            <person name="Saranga D.J."/>
            <person name="Sato H."/>
            <person name="Schaeffer S.W."/>
            <person name="Schatz M.C."/>
            <person name="Schlenke T."/>
            <person name="Schwartz R."/>
            <person name="Segarra C."/>
            <person name="Singh R.S."/>
            <person name="Sirot L."/>
            <person name="Sirota M."/>
            <person name="Sisneros N.B."/>
            <person name="Smith C.D."/>
            <person name="Smith T.F."/>
            <person name="Spieth J."/>
            <person name="Stage D.E."/>
            <person name="Stark A."/>
            <person name="Stephan W."/>
            <person name="Strausberg R.L."/>
            <person name="Strempel S."/>
            <person name="Sturgill D."/>
            <person name="Sutton G."/>
            <person name="Sutton G.G."/>
            <person name="Tao W."/>
            <person name="Teichmann S."/>
            <person name="Tobari Y.N."/>
            <person name="Tomimura Y."/>
            <person name="Tsolas J.M."/>
            <person name="Valente V.L."/>
            <person name="Venter E."/>
            <person name="Venter J.C."/>
            <person name="Vicario S."/>
            <person name="Vieira F.G."/>
            <person name="Vilella A.J."/>
            <person name="Villasante A."/>
            <person name="Walenz B."/>
            <person name="Wang J."/>
            <person name="Wasserman M."/>
            <person name="Watts T."/>
            <person name="Wilson D."/>
            <person name="Wilson R.K."/>
            <person name="Wing R.A."/>
            <person name="Wolfner M.F."/>
            <person name="Wong A."/>
            <person name="Wong G.K."/>
            <person name="Wu C.I."/>
            <person name="Wu G."/>
            <person name="Yamamoto D."/>
            <person name="Yang H.P."/>
            <person name="Yang S.P."/>
            <person name="Yorke J.A."/>
            <person name="Yoshida K."/>
            <person name="Zdobnov E."/>
            <person name="Zhang P."/>
            <person name="Zhang Y."/>
            <person name="Zimin A.V."/>
            <person name="Baldwin J."/>
            <person name="Abdouelleil A."/>
            <person name="Abdulkadir J."/>
            <person name="Abebe A."/>
            <person name="Abera B."/>
            <person name="Abreu J."/>
            <person name="Acer S.C."/>
            <person name="Aftuck L."/>
            <person name="Alexander A."/>
            <person name="An P."/>
            <person name="Anderson E."/>
            <person name="Anderson S."/>
            <person name="Arachi H."/>
            <person name="Azer M."/>
            <person name="Bachantsang P."/>
            <person name="Barry A."/>
            <person name="Bayul T."/>
            <person name="Berlin A."/>
            <person name="Bessette D."/>
            <person name="Bloom T."/>
            <person name="Blye J."/>
            <person name="Boguslavskiy L."/>
            <person name="Bonnet C."/>
            <person name="Boukhgalter B."/>
            <person name="Bourzgui I."/>
            <person name="Brown A."/>
            <person name="Cahill P."/>
            <person name="Channer S."/>
            <person name="Cheshatsang Y."/>
            <person name="Chuda L."/>
            <person name="Citroen M."/>
            <person name="Collymore A."/>
            <person name="Cooke P."/>
            <person name="Costello M."/>
            <person name="D'Aco K."/>
            <person name="Daza R."/>
            <person name="De Haan G."/>
            <person name="DeGray S."/>
            <person name="DeMaso C."/>
            <person name="Dhargay N."/>
            <person name="Dooley K."/>
            <person name="Dooley E."/>
            <person name="Doricent M."/>
            <person name="Dorje P."/>
            <person name="Dorjee K."/>
            <person name="Dupes A."/>
            <person name="Elong R."/>
            <person name="Falk J."/>
            <person name="Farina A."/>
            <person name="Faro S."/>
            <person name="Ferguson D."/>
            <person name="Fisher S."/>
            <person name="Foley C.D."/>
            <person name="Franke A."/>
            <person name="Friedrich D."/>
            <person name="Gadbois L."/>
            <person name="Gearin G."/>
            <person name="Gearin C.R."/>
            <person name="Giannoukos G."/>
            <person name="Goode T."/>
            <person name="Graham J."/>
            <person name="Grandbois E."/>
            <person name="Grewal S."/>
            <person name="Gyaltsen K."/>
            <person name="Hafez N."/>
            <person name="Hagos B."/>
            <person name="Hall J."/>
            <person name="Henson C."/>
            <person name="Hollinger A."/>
            <person name="Honan T."/>
            <person name="Huard M.D."/>
            <person name="Hughes L."/>
            <person name="Hurhula B."/>
            <person name="Husby M.E."/>
            <person name="Kamat A."/>
            <person name="Kanga B."/>
            <person name="Kashin S."/>
            <person name="Khazanovich D."/>
            <person name="Kisner P."/>
            <person name="Lance K."/>
            <person name="Lara M."/>
            <person name="Lee W."/>
            <person name="Lennon N."/>
            <person name="Letendre F."/>
            <person name="LeVine R."/>
            <person name="Lipovsky A."/>
            <person name="Liu X."/>
            <person name="Liu J."/>
            <person name="Liu S."/>
            <person name="Lokyitsang T."/>
            <person name="Lokyitsang Y."/>
            <person name="Lubonja R."/>
            <person name="Lui A."/>
            <person name="MacDonald P."/>
            <person name="Magnisalis V."/>
            <person name="Maru K."/>
            <person name="Matthews C."/>
            <person name="McCusker W."/>
            <person name="McDonough S."/>
            <person name="Mehta T."/>
            <person name="Meldrim J."/>
            <person name="Meneus L."/>
            <person name="Mihai O."/>
            <person name="Mihalev A."/>
            <person name="Mihova T."/>
            <person name="Mittelman R."/>
            <person name="Mlenga V."/>
            <person name="Montmayeur A."/>
            <person name="Mulrain L."/>
            <person name="Navidi A."/>
            <person name="Naylor J."/>
            <person name="Negash T."/>
            <person name="Nguyen T."/>
            <person name="Nguyen N."/>
            <person name="Nicol R."/>
            <person name="Norbu C."/>
            <person name="Norbu N."/>
            <person name="Novod N."/>
            <person name="O'Neill B."/>
            <person name="Osman S."/>
            <person name="Markiewicz E."/>
            <person name="Oyono O.L."/>
            <person name="Patti C."/>
            <person name="Phunkhang P."/>
            <person name="Pierre F."/>
            <person name="Priest M."/>
            <person name="Raghuraman S."/>
            <person name="Rege F."/>
            <person name="Reyes R."/>
            <person name="Rise C."/>
            <person name="Rogov P."/>
            <person name="Ross K."/>
            <person name="Ryan E."/>
            <person name="Settipalli S."/>
            <person name="Shea T."/>
            <person name="Sherpa N."/>
            <person name="Shi L."/>
            <person name="Shih D."/>
            <person name="Sparrow T."/>
            <person name="Spaulding J."/>
            <person name="Stalker J."/>
            <person name="Stange-Thomann N."/>
            <person name="Stavropoulos S."/>
            <person name="Stone C."/>
            <person name="Strader C."/>
            <person name="Tesfaye S."/>
            <person name="Thomson T."/>
            <person name="Thoulutsang Y."/>
            <person name="Thoulutsang D."/>
            <person name="Topham K."/>
            <person name="Topping I."/>
            <person name="Tsamla T."/>
            <person name="Vassiliev H."/>
            <person name="Vo A."/>
            <person name="Wangchuk T."/>
            <person name="Wangdi T."/>
            <person name="Weiand M."/>
            <person name="Wilkinson J."/>
            <person name="Wilson A."/>
            <person name="Yadav S."/>
            <person name="Young G."/>
            <person name="Yu Q."/>
            <person name="Zembek L."/>
            <person name="Zhong D."/>
            <person name="Zimmer A."/>
            <person name="Zwirko Z."/>
            <person name="Jaffe D.B."/>
            <person name="Alvarez P."/>
            <person name="Brockman W."/>
            <person name="Butler J."/>
            <person name="Chin C."/>
            <person name="Gnerre S."/>
            <person name="Grabherr M."/>
            <person name="Kleber M."/>
            <person name="Mauceli E."/>
            <person name="MacCallum I."/>
        </authorList>
    </citation>
    <scope>NUCLEOTIDE SEQUENCE [LARGE SCALE GENOMIC DNA]</scope>
    <source>
        <strain evidence="3">Tucson 15287-2541.00</strain>
    </source>
</reference>
<keyword evidence="3" id="KW-1185">Reference proteome</keyword>
<dbReference type="EMBL" id="CH916373">
    <property type="protein sequence ID" value="EDV94957.1"/>
    <property type="molecule type" value="Genomic_DNA"/>
</dbReference>
<feature type="compositionally biased region" description="Polar residues" evidence="1">
    <location>
        <begin position="282"/>
        <end position="291"/>
    </location>
</feature>
<proteinExistence type="predicted"/>
<evidence type="ECO:0000313" key="2">
    <source>
        <dbReference type="EMBL" id="EDV94957.1"/>
    </source>
</evidence>
<evidence type="ECO:0000313" key="3">
    <source>
        <dbReference type="Proteomes" id="UP000001070"/>
    </source>
</evidence>
<dbReference type="KEGG" id="dgr:6567759"/>
<accession>B4JT67</accession>
<dbReference type="AlphaFoldDB" id="B4JT67"/>
<organism evidence="3">
    <name type="scientific">Drosophila grimshawi</name>
    <name type="common">Hawaiian fruit fly</name>
    <name type="synonym">Idiomyia grimshawi</name>
    <dbReference type="NCBI Taxonomy" id="7222"/>
    <lineage>
        <taxon>Eukaryota</taxon>
        <taxon>Metazoa</taxon>
        <taxon>Ecdysozoa</taxon>
        <taxon>Arthropoda</taxon>
        <taxon>Hexapoda</taxon>
        <taxon>Insecta</taxon>
        <taxon>Pterygota</taxon>
        <taxon>Neoptera</taxon>
        <taxon>Endopterygota</taxon>
        <taxon>Diptera</taxon>
        <taxon>Brachycera</taxon>
        <taxon>Muscomorpha</taxon>
        <taxon>Ephydroidea</taxon>
        <taxon>Drosophilidae</taxon>
        <taxon>Drosophila</taxon>
        <taxon>Hawaiian Drosophila</taxon>
    </lineage>
</organism>
<name>B4JT67_DROGR</name>
<protein>
    <submittedName>
        <fullName evidence="2">GH12960</fullName>
    </submittedName>
</protein>
<dbReference type="OMA" id="IGQSMQE"/>
<gene>
    <name evidence="2" type="primary">Dgri\GH12960</name>
    <name evidence="2" type="ORF">Dgri_GH12960</name>
</gene>